<dbReference type="InterPro" id="IPR013087">
    <property type="entry name" value="Znf_C2H2_type"/>
</dbReference>
<sequence>YDNHREALLKGGVDGEYQDDSLDLLHYFTVSCYSGYGDDEKGFFAVYRQVFEKIAKEEMEYMTQEDTEEFPMFGYSQSDYDTVVHPFYAYWQSFCTQKNFAWKEEYDTRQASNRWEKRAMEKENKKTREKAKKERNELIRQLVAFIRKRDKRVQAHRILVEEQNAEKTRKAAEFRRQQKLKQAKLAEQYKEQSWITMSDLERELREMEAQYEKEFGDGSDGEEELEEQEIKGIKDKLNDEAGEAEFVDGLYCPACDKFFKTERTMKNHEKSKKHREMVALLRQQLEEEEGKFPGSLDDADGVNTKEEEETEDVPKQKYFKLVLIYEDSVDQSAGEETVEQKEVPSMDKDSGSAEELVNDGQTCAVSEDTSTTDDASQENALKSEAKSSTKPKGKKLKDAKKSAQTSSGNPVTNEVSIFCVTCNCTFPSRNKLFEHLKATQHARATTAPIANGAVNTRNKKEKRKAR</sequence>
<dbReference type="InterPro" id="IPR003604">
    <property type="entry name" value="Matrin/U1-like-C_Znf_C2H2"/>
</dbReference>
<gene>
    <name evidence="7" type="primary">Dnajc21</name>
    <name evidence="7" type="ORF">SCYSUP_R08652</name>
</gene>
<dbReference type="Proteomes" id="UP000580825">
    <property type="component" value="Unassembled WGS sequence"/>
</dbReference>
<name>A0A7L1Y1X4_9PASS</name>
<feature type="region of interest" description="Disordered" evidence="5">
    <location>
        <begin position="331"/>
        <end position="410"/>
    </location>
</feature>
<dbReference type="EMBL" id="VXBX01000235">
    <property type="protein sequence ID" value="NXP16581.1"/>
    <property type="molecule type" value="Genomic_DNA"/>
</dbReference>
<dbReference type="GO" id="GO:0003676">
    <property type="term" value="F:nucleic acid binding"/>
    <property type="evidence" value="ECO:0007669"/>
    <property type="project" value="InterPro"/>
</dbReference>
<dbReference type="InterPro" id="IPR036236">
    <property type="entry name" value="Znf_C2H2_sf"/>
</dbReference>
<accession>A0A7L1Y1X4</accession>
<feature type="compositionally biased region" description="Polar residues" evidence="5">
    <location>
        <begin position="359"/>
        <end position="380"/>
    </location>
</feature>
<feature type="non-terminal residue" evidence="7">
    <location>
        <position position="466"/>
    </location>
</feature>
<keyword evidence="1" id="KW-0479">Metal-binding</keyword>
<feature type="compositionally biased region" description="Basic residues" evidence="5">
    <location>
        <begin position="389"/>
        <end position="398"/>
    </location>
</feature>
<dbReference type="SMART" id="SM00355">
    <property type="entry name" value="ZnF_C2H2"/>
    <property type="match status" value="2"/>
</dbReference>
<feature type="compositionally biased region" description="Basic residues" evidence="5">
    <location>
        <begin position="457"/>
        <end position="466"/>
    </location>
</feature>
<feature type="region of interest" description="Disordered" evidence="5">
    <location>
        <begin position="286"/>
        <end position="313"/>
    </location>
</feature>
<evidence type="ECO:0000256" key="5">
    <source>
        <dbReference type="SAM" id="MobiDB-lite"/>
    </source>
</evidence>
<feature type="domain" description="C2H2-type" evidence="6">
    <location>
        <begin position="419"/>
        <end position="441"/>
    </location>
</feature>
<protein>
    <submittedName>
        <fullName evidence="7">DJC21 protein</fullName>
    </submittedName>
</protein>
<evidence type="ECO:0000259" key="6">
    <source>
        <dbReference type="PROSITE" id="PS00028"/>
    </source>
</evidence>
<evidence type="ECO:0000313" key="8">
    <source>
        <dbReference type="Proteomes" id="UP000580825"/>
    </source>
</evidence>
<dbReference type="SMART" id="SM00451">
    <property type="entry name" value="ZnF_U1"/>
    <property type="match status" value="2"/>
</dbReference>
<dbReference type="PANTHER" id="PTHR44029">
    <property type="entry name" value="DNAJ HOMOLOG SUBFAMILY C MEMBER 21"/>
    <property type="match status" value="1"/>
</dbReference>
<keyword evidence="2" id="KW-0863">Zinc-finger</keyword>
<dbReference type="InterPro" id="IPR022755">
    <property type="entry name" value="Znf_C2H2_jaz"/>
</dbReference>
<dbReference type="Gene3D" id="3.30.160.60">
    <property type="entry name" value="Classic Zinc Finger"/>
    <property type="match status" value="1"/>
</dbReference>
<dbReference type="PROSITE" id="PS00028">
    <property type="entry name" value="ZINC_FINGER_C2H2_1"/>
    <property type="match status" value="2"/>
</dbReference>
<keyword evidence="3" id="KW-0862">Zinc</keyword>
<dbReference type="SUPFAM" id="SSF57667">
    <property type="entry name" value="beta-beta-alpha zinc fingers"/>
    <property type="match status" value="2"/>
</dbReference>
<dbReference type="Pfam" id="PF12171">
    <property type="entry name" value="zf-C2H2_jaz"/>
    <property type="match status" value="1"/>
</dbReference>
<dbReference type="Pfam" id="PF21884">
    <property type="entry name" value="ZUO1-like_ZHD"/>
    <property type="match status" value="1"/>
</dbReference>
<feature type="region of interest" description="Disordered" evidence="5">
    <location>
        <begin position="447"/>
        <end position="466"/>
    </location>
</feature>
<feature type="compositionally biased region" description="Basic and acidic residues" evidence="5">
    <location>
        <begin position="338"/>
        <end position="351"/>
    </location>
</feature>
<comment type="caution">
    <text evidence="7">The sequence shown here is derived from an EMBL/GenBank/DDBJ whole genome shotgun (WGS) entry which is preliminary data.</text>
</comment>
<feature type="non-terminal residue" evidence="7">
    <location>
        <position position="1"/>
    </location>
</feature>
<proteinExistence type="predicted"/>
<keyword evidence="4" id="KW-0175">Coiled coil</keyword>
<evidence type="ECO:0000313" key="7">
    <source>
        <dbReference type="EMBL" id="NXP16581.1"/>
    </source>
</evidence>
<evidence type="ECO:0000256" key="3">
    <source>
        <dbReference type="ARBA" id="ARBA00022833"/>
    </source>
</evidence>
<keyword evidence="8" id="KW-1185">Reference proteome</keyword>
<dbReference type="InterPro" id="IPR054076">
    <property type="entry name" value="ZUO1-like_ZHD"/>
</dbReference>
<dbReference type="AlphaFoldDB" id="A0A7L1Y1X4"/>
<reference evidence="7 8" key="1">
    <citation type="submission" date="2019-09" db="EMBL/GenBank/DDBJ databases">
        <title>Bird 10,000 Genomes (B10K) Project - Family phase.</title>
        <authorList>
            <person name="Zhang G."/>
        </authorList>
    </citation>
    <scope>NUCLEOTIDE SEQUENCE [LARGE SCALE GENOMIC DNA]</scope>
    <source>
        <strain evidence="7">B10K-DU-002-46</strain>
        <tissue evidence="7">Muscle</tissue>
    </source>
</reference>
<feature type="domain" description="C2H2-type" evidence="6">
    <location>
        <begin position="252"/>
        <end position="274"/>
    </location>
</feature>
<evidence type="ECO:0000256" key="1">
    <source>
        <dbReference type="ARBA" id="ARBA00022723"/>
    </source>
</evidence>
<dbReference type="PANTHER" id="PTHR44029:SF1">
    <property type="entry name" value="DNAJ HOMOLOG SUBFAMILY C MEMBER 21"/>
    <property type="match status" value="1"/>
</dbReference>
<dbReference type="InterPro" id="IPR051964">
    <property type="entry name" value="Chaperone_stress_response"/>
</dbReference>
<dbReference type="GO" id="GO:0008270">
    <property type="term" value="F:zinc ion binding"/>
    <property type="evidence" value="ECO:0007669"/>
    <property type="project" value="UniProtKB-KW"/>
</dbReference>
<organism evidence="7 8">
    <name type="scientific">Scytalopus superciliaris</name>
    <dbReference type="NCBI Taxonomy" id="312124"/>
    <lineage>
        <taxon>Eukaryota</taxon>
        <taxon>Metazoa</taxon>
        <taxon>Chordata</taxon>
        <taxon>Craniata</taxon>
        <taxon>Vertebrata</taxon>
        <taxon>Euteleostomi</taxon>
        <taxon>Archelosauria</taxon>
        <taxon>Archosauria</taxon>
        <taxon>Dinosauria</taxon>
        <taxon>Saurischia</taxon>
        <taxon>Theropoda</taxon>
        <taxon>Coelurosauria</taxon>
        <taxon>Aves</taxon>
        <taxon>Neognathae</taxon>
        <taxon>Neoaves</taxon>
        <taxon>Telluraves</taxon>
        <taxon>Australaves</taxon>
        <taxon>Passeriformes</taxon>
        <taxon>Rhinocryptidae</taxon>
        <taxon>Scytalopus</taxon>
    </lineage>
</organism>
<evidence type="ECO:0000256" key="4">
    <source>
        <dbReference type="SAM" id="Coils"/>
    </source>
</evidence>
<evidence type="ECO:0000256" key="2">
    <source>
        <dbReference type="ARBA" id="ARBA00022771"/>
    </source>
</evidence>
<feature type="coiled-coil region" evidence="4">
    <location>
        <begin position="117"/>
        <end position="148"/>
    </location>
</feature>
<dbReference type="GO" id="GO:0005737">
    <property type="term" value="C:cytoplasm"/>
    <property type="evidence" value="ECO:0007669"/>
    <property type="project" value="TreeGrafter"/>
</dbReference>